<reference evidence="2 3" key="1">
    <citation type="journal article" date="2021" name="Plant Biotechnol. J.">
        <title>Multi-omics assisted identification of the key and species-specific regulatory components of drought-tolerant mechanisms in Gossypium stocksii.</title>
        <authorList>
            <person name="Yu D."/>
            <person name="Ke L."/>
            <person name="Zhang D."/>
            <person name="Wu Y."/>
            <person name="Sun Y."/>
            <person name="Mei J."/>
            <person name="Sun J."/>
            <person name="Sun Y."/>
        </authorList>
    </citation>
    <scope>NUCLEOTIDE SEQUENCE [LARGE SCALE GENOMIC DNA]</scope>
    <source>
        <strain evidence="3">cv. E1</strain>
        <tissue evidence="2">Leaf</tissue>
    </source>
</reference>
<keyword evidence="3" id="KW-1185">Reference proteome</keyword>
<evidence type="ECO:0000313" key="2">
    <source>
        <dbReference type="EMBL" id="KAH1046939.1"/>
    </source>
</evidence>
<proteinExistence type="predicted"/>
<accession>A0A9D3ZLY8</accession>
<feature type="region of interest" description="Disordered" evidence="1">
    <location>
        <begin position="134"/>
        <end position="153"/>
    </location>
</feature>
<evidence type="ECO:0000313" key="3">
    <source>
        <dbReference type="Proteomes" id="UP000828251"/>
    </source>
</evidence>
<comment type="caution">
    <text evidence="2">The sequence shown here is derived from an EMBL/GenBank/DDBJ whole genome shotgun (WGS) entry which is preliminary data.</text>
</comment>
<feature type="compositionally biased region" description="Low complexity" evidence="1">
    <location>
        <begin position="134"/>
        <end position="143"/>
    </location>
</feature>
<dbReference type="AlphaFoldDB" id="A0A9D3ZLY8"/>
<dbReference type="Proteomes" id="UP000828251">
    <property type="component" value="Unassembled WGS sequence"/>
</dbReference>
<name>A0A9D3ZLY8_9ROSI</name>
<evidence type="ECO:0000256" key="1">
    <source>
        <dbReference type="SAM" id="MobiDB-lite"/>
    </source>
</evidence>
<protein>
    <submittedName>
        <fullName evidence="2">Uncharacterized protein</fullName>
    </submittedName>
</protein>
<dbReference type="EMBL" id="JAIQCV010000011">
    <property type="protein sequence ID" value="KAH1046939.1"/>
    <property type="molecule type" value="Genomic_DNA"/>
</dbReference>
<sequence>MRVSSLKYQFYAFIDPARYDTFNIKCAKGLEAMVQTYIDSGSPFLKLYMKISRPDETPRASTSILVQETRTVENVDSPMTQLCVSGFDINFGQWVFNTWNTYMGMASTSRYWQSTNDSGCFNNYTRRDDVLLTTSTGEGTSSTIDVGGFENEDGNEFNTGPVREPDADISKFTLFSKLDHVATELKDGEEGEDVEEDPRFTMYSPPTHMHNVNLSIEDGLEFAEIPYRRPDNASSSLDLGDLEVGKEFSTKDDFCHYSEEI</sequence>
<organism evidence="2 3">
    <name type="scientific">Gossypium stocksii</name>
    <dbReference type="NCBI Taxonomy" id="47602"/>
    <lineage>
        <taxon>Eukaryota</taxon>
        <taxon>Viridiplantae</taxon>
        <taxon>Streptophyta</taxon>
        <taxon>Embryophyta</taxon>
        <taxon>Tracheophyta</taxon>
        <taxon>Spermatophyta</taxon>
        <taxon>Magnoliopsida</taxon>
        <taxon>eudicotyledons</taxon>
        <taxon>Gunneridae</taxon>
        <taxon>Pentapetalae</taxon>
        <taxon>rosids</taxon>
        <taxon>malvids</taxon>
        <taxon>Malvales</taxon>
        <taxon>Malvaceae</taxon>
        <taxon>Malvoideae</taxon>
        <taxon>Gossypium</taxon>
    </lineage>
</organism>
<gene>
    <name evidence="2" type="ORF">J1N35_037723</name>
</gene>